<evidence type="ECO:0000256" key="1">
    <source>
        <dbReference type="SAM" id="MobiDB-lite"/>
    </source>
</evidence>
<evidence type="ECO:0000313" key="2">
    <source>
        <dbReference type="EMBL" id="CAF1295553.1"/>
    </source>
</evidence>
<proteinExistence type="predicted"/>
<feature type="compositionally biased region" description="Low complexity" evidence="1">
    <location>
        <begin position="1"/>
        <end position="14"/>
    </location>
</feature>
<evidence type="ECO:0000313" key="3">
    <source>
        <dbReference type="Proteomes" id="UP000663889"/>
    </source>
</evidence>
<organism evidence="2 3">
    <name type="scientific">Rotaria sordida</name>
    <dbReference type="NCBI Taxonomy" id="392033"/>
    <lineage>
        <taxon>Eukaryota</taxon>
        <taxon>Metazoa</taxon>
        <taxon>Spiralia</taxon>
        <taxon>Gnathifera</taxon>
        <taxon>Rotifera</taxon>
        <taxon>Eurotatoria</taxon>
        <taxon>Bdelloidea</taxon>
        <taxon>Philodinida</taxon>
        <taxon>Philodinidae</taxon>
        <taxon>Rotaria</taxon>
    </lineage>
</organism>
<accession>A0A815DM83</accession>
<name>A0A815DM83_9BILA</name>
<feature type="region of interest" description="Disordered" evidence="1">
    <location>
        <begin position="1"/>
        <end position="20"/>
    </location>
</feature>
<dbReference type="Proteomes" id="UP000663889">
    <property type="component" value="Unassembled WGS sequence"/>
</dbReference>
<reference evidence="2" key="1">
    <citation type="submission" date="2021-02" db="EMBL/GenBank/DDBJ databases">
        <authorList>
            <person name="Nowell W R."/>
        </authorList>
    </citation>
    <scope>NUCLEOTIDE SEQUENCE</scope>
</reference>
<dbReference type="EMBL" id="CAJNOU010002157">
    <property type="protein sequence ID" value="CAF1295553.1"/>
    <property type="molecule type" value="Genomic_DNA"/>
</dbReference>
<sequence>MLPNEQSHSQSKKQNNQRKKCSHLYNHRIHYHRKSTQDFSNAHINISNDSERIQSSKNLTEQEIQQQLFKTETNENENLSKPVEILDRWTLIMEELLRGGEFNRNEIPKTPLTPLLLETFDSLIALTKSINVTRAVFNDLALLLRSQRMDKKVMENFYNDEELYLGNILFLMKH</sequence>
<protein>
    <submittedName>
        <fullName evidence="2">Uncharacterized protein</fullName>
    </submittedName>
</protein>
<gene>
    <name evidence="2" type="ORF">SEV965_LOCUS26005</name>
</gene>
<comment type="caution">
    <text evidence="2">The sequence shown here is derived from an EMBL/GenBank/DDBJ whole genome shotgun (WGS) entry which is preliminary data.</text>
</comment>
<dbReference type="AlphaFoldDB" id="A0A815DM83"/>